<accession>A0A0D3IVQ5</accession>
<proteinExistence type="predicted"/>
<protein>
    <submittedName>
        <fullName evidence="1">Uncharacterized protein</fullName>
    </submittedName>
</protein>
<evidence type="ECO:0000313" key="2">
    <source>
        <dbReference type="Proteomes" id="UP000013827"/>
    </source>
</evidence>
<dbReference type="Proteomes" id="UP000013827">
    <property type="component" value="Unassembled WGS sequence"/>
</dbReference>
<keyword evidence="2" id="KW-1185">Reference proteome</keyword>
<dbReference type="HOGENOM" id="CLU_2089376_0_0_1"/>
<dbReference type="GeneID" id="17261486"/>
<sequence length="117" mass="11804">MTSTIVHDGSIEREVDPEEAQYMRAVQESLASAKPSAAPVAAAAASVGAAAPPPPAELVAAAAPKRTAATEDAADPTADQISRDAALAIALSAEHSDAPAELLRAKVVHDGSIEKDL</sequence>
<name>A0A0D3IVQ5_EMIH1</name>
<dbReference type="PaxDb" id="2903-EOD15340"/>
<dbReference type="AlphaFoldDB" id="A0A0D3IVQ5"/>
<dbReference type="EnsemblProtists" id="EOD15340">
    <property type="protein sequence ID" value="EOD15340"/>
    <property type="gene ID" value="EMIHUDRAFT_436790"/>
</dbReference>
<reference evidence="1" key="2">
    <citation type="submission" date="2024-10" db="UniProtKB">
        <authorList>
            <consortium name="EnsemblProtists"/>
        </authorList>
    </citation>
    <scope>IDENTIFICATION</scope>
</reference>
<evidence type="ECO:0000313" key="1">
    <source>
        <dbReference type="EnsemblProtists" id="EOD15340"/>
    </source>
</evidence>
<reference evidence="2" key="1">
    <citation type="journal article" date="2013" name="Nature">
        <title>Pan genome of the phytoplankton Emiliania underpins its global distribution.</title>
        <authorList>
            <person name="Read B.A."/>
            <person name="Kegel J."/>
            <person name="Klute M.J."/>
            <person name="Kuo A."/>
            <person name="Lefebvre S.C."/>
            <person name="Maumus F."/>
            <person name="Mayer C."/>
            <person name="Miller J."/>
            <person name="Monier A."/>
            <person name="Salamov A."/>
            <person name="Young J."/>
            <person name="Aguilar M."/>
            <person name="Claverie J.M."/>
            <person name="Frickenhaus S."/>
            <person name="Gonzalez K."/>
            <person name="Herman E.K."/>
            <person name="Lin Y.C."/>
            <person name="Napier J."/>
            <person name="Ogata H."/>
            <person name="Sarno A.F."/>
            <person name="Shmutz J."/>
            <person name="Schroeder D."/>
            <person name="de Vargas C."/>
            <person name="Verret F."/>
            <person name="von Dassow P."/>
            <person name="Valentin K."/>
            <person name="Van de Peer Y."/>
            <person name="Wheeler G."/>
            <person name="Dacks J.B."/>
            <person name="Delwiche C.F."/>
            <person name="Dyhrman S.T."/>
            <person name="Glockner G."/>
            <person name="John U."/>
            <person name="Richards T."/>
            <person name="Worden A.Z."/>
            <person name="Zhang X."/>
            <person name="Grigoriev I.V."/>
            <person name="Allen A.E."/>
            <person name="Bidle K."/>
            <person name="Borodovsky M."/>
            <person name="Bowler C."/>
            <person name="Brownlee C."/>
            <person name="Cock J.M."/>
            <person name="Elias M."/>
            <person name="Gladyshev V.N."/>
            <person name="Groth M."/>
            <person name="Guda C."/>
            <person name="Hadaegh A."/>
            <person name="Iglesias-Rodriguez M.D."/>
            <person name="Jenkins J."/>
            <person name="Jones B.M."/>
            <person name="Lawson T."/>
            <person name="Leese F."/>
            <person name="Lindquist E."/>
            <person name="Lobanov A."/>
            <person name="Lomsadze A."/>
            <person name="Malik S.B."/>
            <person name="Marsh M.E."/>
            <person name="Mackinder L."/>
            <person name="Mock T."/>
            <person name="Mueller-Roeber B."/>
            <person name="Pagarete A."/>
            <person name="Parker M."/>
            <person name="Probert I."/>
            <person name="Quesneville H."/>
            <person name="Raines C."/>
            <person name="Rensing S.A."/>
            <person name="Riano-Pachon D.M."/>
            <person name="Richier S."/>
            <person name="Rokitta S."/>
            <person name="Shiraiwa Y."/>
            <person name="Soanes D.M."/>
            <person name="van der Giezen M."/>
            <person name="Wahlund T.M."/>
            <person name="Williams B."/>
            <person name="Wilson W."/>
            <person name="Wolfe G."/>
            <person name="Wurch L.L."/>
        </authorList>
    </citation>
    <scope>NUCLEOTIDE SEQUENCE</scope>
</reference>
<dbReference type="KEGG" id="ehx:EMIHUDRAFT_436790"/>
<organism evidence="1 2">
    <name type="scientific">Emiliania huxleyi (strain CCMP1516)</name>
    <dbReference type="NCBI Taxonomy" id="280463"/>
    <lineage>
        <taxon>Eukaryota</taxon>
        <taxon>Haptista</taxon>
        <taxon>Haptophyta</taxon>
        <taxon>Prymnesiophyceae</taxon>
        <taxon>Isochrysidales</taxon>
        <taxon>Noelaerhabdaceae</taxon>
        <taxon>Emiliania</taxon>
    </lineage>
</organism>
<dbReference type="RefSeq" id="XP_005767769.1">
    <property type="nucleotide sequence ID" value="XM_005767712.1"/>
</dbReference>